<dbReference type="Gene3D" id="3.90.550.10">
    <property type="entry name" value="Spore Coat Polysaccharide Biosynthesis Protein SpsA, Chain A"/>
    <property type="match status" value="1"/>
</dbReference>
<dbReference type="STRING" id="1194090.SAMN05443144_111138"/>
<dbReference type="AlphaFoldDB" id="A0A1M5DJA4"/>
<proteinExistence type="predicted"/>
<evidence type="ECO:0000313" key="9">
    <source>
        <dbReference type="Proteomes" id="UP000184041"/>
    </source>
</evidence>
<keyword evidence="6" id="KW-0812">Transmembrane</keyword>
<protein>
    <submittedName>
        <fullName evidence="8">Chlorobactene glucosyltransferase</fullName>
    </submittedName>
</protein>
<feature type="domain" description="Glycosyltransferase 2-like" evidence="7">
    <location>
        <begin position="45"/>
        <end position="159"/>
    </location>
</feature>
<dbReference type="GO" id="GO:0005886">
    <property type="term" value="C:plasma membrane"/>
    <property type="evidence" value="ECO:0007669"/>
    <property type="project" value="UniProtKB-SubCell"/>
</dbReference>
<feature type="transmembrane region" description="Helical" evidence="6">
    <location>
        <begin position="318"/>
        <end position="339"/>
    </location>
</feature>
<dbReference type="PANTHER" id="PTHR43646">
    <property type="entry name" value="GLYCOSYLTRANSFERASE"/>
    <property type="match status" value="1"/>
</dbReference>
<gene>
    <name evidence="8" type="ORF">SAMN05443144_111138</name>
</gene>
<dbReference type="Pfam" id="PF00535">
    <property type="entry name" value="Glycos_transf_2"/>
    <property type="match status" value="1"/>
</dbReference>
<evidence type="ECO:0000256" key="1">
    <source>
        <dbReference type="ARBA" id="ARBA00004236"/>
    </source>
</evidence>
<keyword evidence="4 8" id="KW-0808">Transferase</keyword>
<evidence type="ECO:0000256" key="2">
    <source>
        <dbReference type="ARBA" id="ARBA00022475"/>
    </source>
</evidence>
<dbReference type="EMBL" id="FQUS01000011">
    <property type="protein sequence ID" value="SHF67089.1"/>
    <property type="molecule type" value="Genomic_DNA"/>
</dbReference>
<evidence type="ECO:0000256" key="3">
    <source>
        <dbReference type="ARBA" id="ARBA00022676"/>
    </source>
</evidence>
<dbReference type="GO" id="GO:0016757">
    <property type="term" value="F:glycosyltransferase activity"/>
    <property type="evidence" value="ECO:0007669"/>
    <property type="project" value="UniProtKB-KW"/>
</dbReference>
<feature type="transmembrane region" description="Helical" evidence="6">
    <location>
        <begin position="6"/>
        <end position="22"/>
    </location>
</feature>
<evidence type="ECO:0000313" key="8">
    <source>
        <dbReference type="EMBL" id="SHF67089.1"/>
    </source>
</evidence>
<dbReference type="RefSeq" id="WP_073064251.1">
    <property type="nucleotide sequence ID" value="NZ_FQUS01000011.1"/>
</dbReference>
<dbReference type="Proteomes" id="UP000184041">
    <property type="component" value="Unassembled WGS sequence"/>
</dbReference>
<comment type="subcellular location">
    <subcellularLocation>
        <location evidence="1">Cell membrane</location>
    </subcellularLocation>
</comment>
<dbReference type="OrthoDB" id="9800276at2"/>
<dbReference type="InterPro" id="IPR001173">
    <property type="entry name" value="Glyco_trans_2-like"/>
</dbReference>
<keyword evidence="2" id="KW-1003">Cell membrane</keyword>
<dbReference type="PANTHER" id="PTHR43646:SF2">
    <property type="entry name" value="GLYCOSYLTRANSFERASE 2-LIKE DOMAIN-CONTAINING PROTEIN"/>
    <property type="match status" value="1"/>
</dbReference>
<keyword evidence="9" id="KW-1185">Reference proteome</keyword>
<evidence type="ECO:0000259" key="7">
    <source>
        <dbReference type="Pfam" id="PF00535"/>
    </source>
</evidence>
<keyword evidence="5 6" id="KW-0472">Membrane</keyword>
<organism evidence="8 9">
    <name type="scientific">Fodinibius roseus</name>
    <dbReference type="NCBI Taxonomy" id="1194090"/>
    <lineage>
        <taxon>Bacteria</taxon>
        <taxon>Pseudomonadati</taxon>
        <taxon>Balneolota</taxon>
        <taxon>Balneolia</taxon>
        <taxon>Balneolales</taxon>
        <taxon>Balneolaceae</taxon>
        <taxon>Fodinibius</taxon>
    </lineage>
</organism>
<keyword evidence="6" id="KW-1133">Transmembrane helix</keyword>
<reference evidence="8 9" key="1">
    <citation type="submission" date="2016-11" db="EMBL/GenBank/DDBJ databases">
        <authorList>
            <person name="Jaros S."/>
            <person name="Januszkiewicz K."/>
            <person name="Wedrychowicz H."/>
        </authorList>
    </citation>
    <scope>NUCLEOTIDE SEQUENCE [LARGE SCALE GENOMIC DNA]</scope>
    <source>
        <strain evidence="8 9">DSM 21986</strain>
    </source>
</reference>
<dbReference type="CDD" id="cd06423">
    <property type="entry name" value="CESA_like"/>
    <property type="match status" value="1"/>
</dbReference>
<accession>A0A1M5DJA4</accession>
<feature type="transmembrane region" description="Helical" evidence="6">
    <location>
        <begin position="351"/>
        <end position="373"/>
    </location>
</feature>
<keyword evidence="3" id="KW-0328">Glycosyltransferase</keyword>
<dbReference type="InterPro" id="IPR029044">
    <property type="entry name" value="Nucleotide-diphossugar_trans"/>
</dbReference>
<evidence type="ECO:0000256" key="4">
    <source>
        <dbReference type="ARBA" id="ARBA00022679"/>
    </source>
</evidence>
<dbReference type="SUPFAM" id="SSF53448">
    <property type="entry name" value="Nucleotide-diphospho-sugar transferases"/>
    <property type="match status" value="1"/>
</dbReference>
<name>A0A1M5DJA4_9BACT</name>
<evidence type="ECO:0000256" key="6">
    <source>
        <dbReference type="SAM" id="Phobius"/>
    </source>
</evidence>
<sequence>MLILFYIALGYLVITTLILLRNRRDFKVPEPAPPGYFARQSPGVSICIPARNEEVSIERCVRSAVSQQYPDFHVYVLDDGSTDRTSDILAALEDQFPKRLTVLLGRPKPDDWLGKPWACHQLAEASHEEILLFIDADTWLEPAAVAKTVRTMGQDILDFITLWPSQQLGSFWEKTVIPLIYTALLTLLPVRYVRRPPKWIPPFLRKHVDPLFAAACGQFMAFKRRSYEGIGGHHSVRDMIVEDVGLARNIKRDGYTMNMYHGRDLVSCRMYRSRSELWQGLRKNFLAGFGYNLPMFGVMGLLHLVAYILPFLAFPLLLYWGGSAILLGFCTAALLLVFIQRFIINRWFGWNIFYVLLHPLGVGWFQVLAIQVLKDYITNNSPTWKERKL</sequence>
<feature type="transmembrane region" description="Helical" evidence="6">
    <location>
        <begin position="289"/>
        <end position="312"/>
    </location>
</feature>
<evidence type="ECO:0000256" key="5">
    <source>
        <dbReference type="ARBA" id="ARBA00023136"/>
    </source>
</evidence>